<evidence type="ECO:0000313" key="2">
    <source>
        <dbReference type="EnsemblMetazoa" id="ASIC003527-PA"/>
    </source>
</evidence>
<proteinExistence type="predicted"/>
<accession>A0A084VEH2</accession>
<dbReference type="EnsemblMetazoa" id="ASIC003527-RA">
    <property type="protein sequence ID" value="ASIC003527-PA"/>
    <property type="gene ID" value="ASIC003527"/>
</dbReference>
<dbReference type="Proteomes" id="UP000030765">
    <property type="component" value="Unassembled WGS sequence"/>
</dbReference>
<dbReference type="EMBL" id="ATLV01012277">
    <property type="status" value="NOT_ANNOTATED_CDS"/>
    <property type="molecule type" value="Genomic_DNA"/>
</dbReference>
<dbReference type="AlphaFoldDB" id="A0A084VEH2"/>
<sequence>MPGSIGVPRYLNSKARVSMSGVGKGDIAAIDMVDIISNRVQEAYGSFRLPNVFGPGTDTDQNGGFSTYSILRRFGEAGRQQRQLNKQNERQVCHLFFKAV</sequence>
<evidence type="ECO:0000313" key="3">
    <source>
        <dbReference type="Proteomes" id="UP000030765"/>
    </source>
</evidence>
<dbReference type="VEuPathDB" id="VectorBase:ASIC003527"/>
<protein>
    <submittedName>
        <fullName evidence="1">AGAP003687-PA-like protein</fullName>
    </submittedName>
</protein>
<organism evidence="1">
    <name type="scientific">Anopheles sinensis</name>
    <name type="common">Mosquito</name>
    <dbReference type="NCBI Taxonomy" id="74873"/>
    <lineage>
        <taxon>Eukaryota</taxon>
        <taxon>Metazoa</taxon>
        <taxon>Ecdysozoa</taxon>
        <taxon>Arthropoda</taxon>
        <taxon>Hexapoda</taxon>
        <taxon>Insecta</taxon>
        <taxon>Pterygota</taxon>
        <taxon>Neoptera</taxon>
        <taxon>Endopterygota</taxon>
        <taxon>Diptera</taxon>
        <taxon>Nematocera</taxon>
        <taxon>Culicoidea</taxon>
        <taxon>Culicidae</taxon>
        <taxon>Anophelinae</taxon>
        <taxon>Anopheles</taxon>
    </lineage>
</organism>
<dbReference type="STRING" id="74873.A0A084VEH2"/>
<gene>
    <name evidence="1" type="ORF">ZHAS_00003527</name>
</gene>
<dbReference type="EMBL" id="KE524778">
    <property type="protein sequence ID" value="KFB36366.1"/>
    <property type="molecule type" value="Genomic_DNA"/>
</dbReference>
<name>A0A084VEH2_ANOSI</name>
<reference evidence="2" key="2">
    <citation type="submission" date="2020-05" db="UniProtKB">
        <authorList>
            <consortium name="EnsemblMetazoa"/>
        </authorList>
    </citation>
    <scope>IDENTIFICATION</scope>
</reference>
<keyword evidence="3" id="KW-1185">Reference proteome</keyword>
<evidence type="ECO:0000313" key="1">
    <source>
        <dbReference type="EMBL" id="KFB36366.1"/>
    </source>
</evidence>
<reference evidence="1 3" key="1">
    <citation type="journal article" date="2014" name="BMC Genomics">
        <title>Genome sequence of Anopheles sinensis provides insight into genetics basis of mosquito competence for malaria parasites.</title>
        <authorList>
            <person name="Zhou D."/>
            <person name="Zhang D."/>
            <person name="Ding G."/>
            <person name="Shi L."/>
            <person name="Hou Q."/>
            <person name="Ye Y."/>
            <person name="Xu Y."/>
            <person name="Zhou H."/>
            <person name="Xiong C."/>
            <person name="Li S."/>
            <person name="Yu J."/>
            <person name="Hong S."/>
            <person name="Yu X."/>
            <person name="Zou P."/>
            <person name="Chen C."/>
            <person name="Chang X."/>
            <person name="Wang W."/>
            <person name="Lv Y."/>
            <person name="Sun Y."/>
            <person name="Ma L."/>
            <person name="Shen B."/>
            <person name="Zhu C."/>
        </authorList>
    </citation>
    <scope>NUCLEOTIDE SEQUENCE [LARGE SCALE GENOMIC DNA]</scope>
</reference>